<dbReference type="EMBL" id="HACA01004211">
    <property type="protein sequence ID" value="CDW21572.1"/>
    <property type="molecule type" value="Transcribed_RNA"/>
</dbReference>
<accession>A0A0K2T7M4</accession>
<reference evidence="1" key="1">
    <citation type="submission" date="2014-05" db="EMBL/GenBank/DDBJ databases">
        <authorList>
            <person name="Chronopoulou M."/>
        </authorList>
    </citation>
    <scope>NUCLEOTIDE SEQUENCE</scope>
    <source>
        <tissue evidence="1">Whole organism</tissue>
    </source>
</reference>
<proteinExistence type="predicted"/>
<sequence>MTKKECIEGVTPDTFTAAYRTAIGLSELCKYLLDIKGVQYIILQKINSDPIERRFGWYRQLGGGNYHICIRQFVEAEKNIRLSLLLKSETKSLGNLKDIFRGEDEKGSRFQDVNKMLSLIPSDCFLDLQFSSGIEGGIYYLSGYSTHSLIKSLKRNCCATFLSASGEINLQLCTDGANVEEADKFFNSINRGGLKKPSYVMLLLCSHIYSLLSFVFNAEEIISSLLSMSNPKMVFIRTDKELFFSSQYMTWFNEVCCCQNHSIGSYYVNVCSIF</sequence>
<dbReference type="AlphaFoldDB" id="A0A0K2T7M4"/>
<organism evidence="1">
    <name type="scientific">Lepeophtheirus salmonis</name>
    <name type="common">Salmon louse</name>
    <name type="synonym">Caligus salmonis</name>
    <dbReference type="NCBI Taxonomy" id="72036"/>
    <lineage>
        <taxon>Eukaryota</taxon>
        <taxon>Metazoa</taxon>
        <taxon>Ecdysozoa</taxon>
        <taxon>Arthropoda</taxon>
        <taxon>Crustacea</taxon>
        <taxon>Multicrustacea</taxon>
        <taxon>Hexanauplia</taxon>
        <taxon>Copepoda</taxon>
        <taxon>Siphonostomatoida</taxon>
        <taxon>Caligidae</taxon>
        <taxon>Lepeophtheirus</taxon>
    </lineage>
</organism>
<dbReference type="OrthoDB" id="6381099at2759"/>
<name>A0A0K2T7M4_LEPSM</name>
<protein>
    <submittedName>
        <fullName evidence="1">Putative LOC100202460 [Hydra vulgaris]</fullName>
    </submittedName>
</protein>
<evidence type="ECO:0000313" key="1">
    <source>
        <dbReference type="EMBL" id="CDW21572.1"/>
    </source>
</evidence>